<evidence type="ECO:0000256" key="2">
    <source>
        <dbReference type="ARBA" id="ARBA00011900"/>
    </source>
</evidence>
<protein>
    <recommendedName>
        <fullName evidence="2">site-specific DNA-methyltransferase (adenine-specific)</fullName>
        <ecNumber evidence="2">2.1.1.72</ecNumber>
    </recommendedName>
</protein>
<accession>A0A6I4HPI7</accession>
<evidence type="ECO:0000256" key="1">
    <source>
        <dbReference type="ARBA" id="ARBA00006594"/>
    </source>
</evidence>
<dbReference type="PANTHER" id="PTHR42933">
    <property type="entry name" value="SLR6095 PROTEIN"/>
    <property type="match status" value="1"/>
</dbReference>
<dbReference type="EC" id="2.1.1.72" evidence="2"/>
<dbReference type="REBASE" id="281418">
    <property type="entry name" value="M.Aba15313ORF16200P"/>
</dbReference>
<proteinExistence type="inferred from homology"/>
<evidence type="ECO:0000256" key="4">
    <source>
        <dbReference type="ARBA" id="ARBA00022679"/>
    </source>
</evidence>
<comment type="catalytic activity">
    <reaction evidence="7">
        <text>a 2'-deoxyadenosine in DNA + S-adenosyl-L-methionine = an N(6)-methyl-2'-deoxyadenosine in DNA + S-adenosyl-L-homocysteine + H(+)</text>
        <dbReference type="Rhea" id="RHEA:15197"/>
        <dbReference type="Rhea" id="RHEA-COMP:12418"/>
        <dbReference type="Rhea" id="RHEA-COMP:12419"/>
        <dbReference type="ChEBI" id="CHEBI:15378"/>
        <dbReference type="ChEBI" id="CHEBI:57856"/>
        <dbReference type="ChEBI" id="CHEBI:59789"/>
        <dbReference type="ChEBI" id="CHEBI:90615"/>
        <dbReference type="ChEBI" id="CHEBI:90616"/>
        <dbReference type="EC" id="2.1.1.72"/>
    </reaction>
</comment>
<dbReference type="EMBL" id="WPIP01000124">
    <property type="protein sequence ID" value="MVM92780.1"/>
    <property type="molecule type" value="Genomic_DNA"/>
</dbReference>
<dbReference type="PRINTS" id="PR00507">
    <property type="entry name" value="N12N6MTFRASE"/>
</dbReference>
<keyword evidence="4" id="KW-0808">Transferase</keyword>
<dbReference type="InterPro" id="IPR051537">
    <property type="entry name" value="DNA_Adenine_Mtase"/>
</dbReference>
<dbReference type="SUPFAM" id="SSF53335">
    <property type="entry name" value="S-adenosyl-L-methionine-dependent methyltransferases"/>
    <property type="match status" value="1"/>
</dbReference>
<dbReference type="AlphaFoldDB" id="A0A6I4HPI7"/>
<dbReference type="PANTHER" id="PTHR42933:SF3">
    <property type="entry name" value="TYPE I RESTRICTION ENZYME MJAVIII METHYLASE SUBUNIT"/>
    <property type="match status" value="1"/>
</dbReference>
<dbReference type="Pfam" id="PF12161">
    <property type="entry name" value="HsdM_N"/>
    <property type="match status" value="1"/>
</dbReference>
<name>A0A6I4HPI7_ACIBA</name>
<evidence type="ECO:0000256" key="7">
    <source>
        <dbReference type="ARBA" id="ARBA00047942"/>
    </source>
</evidence>
<dbReference type="InterPro" id="IPR002052">
    <property type="entry name" value="DNA_methylase_N6_adenine_CS"/>
</dbReference>
<dbReference type="RefSeq" id="WP_004743510.1">
    <property type="nucleotide sequence ID" value="NZ_AP031579.1"/>
</dbReference>
<keyword evidence="5" id="KW-0949">S-adenosyl-L-methionine</keyword>
<keyword evidence="3 8" id="KW-0489">Methyltransferase</keyword>
<dbReference type="InterPro" id="IPR003356">
    <property type="entry name" value="DNA_methylase_A-5"/>
</dbReference>
<comment type="similarity">
    <text evidence="1">Belongs to the N(4)/N(6)-methyltransferase family.</text>
</comment>
<sequence length="907" mass="102473">MAIKKSELYSSLWESCDNLRGGMDSSQYKDYILVLLFIKYVSDKKEQLDFIEIPESATFSAMIELKGNAEIGDLINKQIVAPLAEACALNVKAMPDFNDSTKLGDGQEKVDRLTDLIAIFQRPELDFSNHLANGDDLLGDAFEYLMGHFASESGKSKGQFYTPTEVSRIVASIVGIDEFEARGDTTVYDPTCGSGSLLLRVAAKSNRDDISLYGQEKDASTSILAQMNMFLHGSPTAEIRQGNTLATPKFLVDGELQRFDFIVANPPFSDKKWSMGLDISTADADIYGRFEDFGIPPSKQGDYAYLLHIIKSLKSTGKAACILPHGVLFRGNAEADIRQKLVDYGFIKAIIGLPANLFYGTGIPACIIVIDREHAAARKGILMIDASQGFIKDGAKNRLRERDLHKIIDAFKHPEAHDERYARMVGLDEIIKNGYNLNLPRYIDNSEAEDIQDIEAHLQGGIPNADIEDLADYWKVCPQLKTKLFSPLREGYAALNCATHEVKSFINQDAEFVAFKEKMQAHFQVWADQAEVKLKSLKANEFEPKELITELSESLLAHYKGQDLIDHYSIYQILMDYWEGIMQDDAYIIAADDWKVNAERIIETVKGQQKDKGWKADLVPKEMVINRYFADRRDELAREQAKLDELTQELTEHEENHSGDEDILEQGIKDRDVKELWQSEVLDAAPKAYAADFSIYSAAQQQLENVQGILDGLEKENTIIALMLKAKNTTAKKMATFAEQQSSEEKSIIERYATAFTQLKNAQKLMKNKYEIFENGISELIKNNQGEDSLDNFDNLAVLYRWMDLTNKIKAQKTLIKDLETKLDTDTFNYYANLTESEIKELVTDDKWLADLAKQINADVERVAQRLTVRVRELAERYEFTLGQLTQSVEDLEKQVEAHLVAMGFEL</sequence>
<dbReference type="GO" id="GO:0009307">
    <property type="term" value="P:DNA restriction-modification system"/>
    <property type="evidence" value="ECO:0007669"/>
    <property type="project" value="UniProtKB-KW"/>
</dbReference>
<dbReference type="PROSITE" id="PS00092">
    <property type="entry name" value="N6_MTASE"/>
    <property type="match status" value="1"/>
</dbReference>
<dbReference type="Proteomes" id="UP000439424">
    <property type="component" value="Unassembled WGS sequence"/>
</dbReference>
<evidence type="ECO:0000313" key="8">
    <source>
        <dbReference type="EMBL" id="MVM92780.1"/>
    </source>
</evidence>
<dbReference type="GO" id="GO:0009007">
    <property type="term" value="F:site-specific DNA-methyltransferase (adenine-specific) activity"/>
    <property type="evidence" value="ECO:0007669"/>
    <property type="project" value="UniProtKB-EC"/>
</dbReference>
<gene>
    <name evidence="8" type="ORF">GNY86_14715</name>
</gene>
<dbReference type="GO" id="GO:0008170">
    <property type="term" value="F:N-methyltransferase activity"/>
    <property type="evidence" value="ECO:0007669"/>
    <property type="project" value="InterPro"/>
</dbReference>
<dbReference type="GO" id="GO:0032259">
    <property type="term" value="P:methylation"/>
    <property type="evidence" value="ECO:0007669"/>
    <property type="project" value="UniProtKB-KW"/>
</dbReference>
<dbReference type="GO" id="GO:0003677">
    <property type="term" value="F:DNA binding"/>
    <property type="evidence" value="ECO:0007669"/>
    <property type="project" value="InterPro"/>
</dbReference>
<dbReference type="Gene3D" id="3.40.50.150">
    <property type="entry name" value="Vaccinia Virus protein VP39"/>
    <property type="match status" value="1"/>
</dbReference>
<keyword evidence="6" id="KW-0680">Restriction system</keyword>
<dbReference type="InterPro" id="IPR038333">
    <property type="entry name" value="T1MK-like_N_sf"/>
</dbReference>
<evidence type="ECO:0000256" key="3">
    <source>
        <dbReference type="ARBA" id="ARBA00022603"/>
    </source>
</evidence>
<evidence type="ECO:0000313" key="9">
    <source>
        <dbReference type="Proteomes" id="UP000439424"/>
    </source>
</evidence>
<reference evidence="8 9" key="1">
    <citation type="submission" date="2019-11" db="EMBL/GenBank/DDBJ databases">
        <title>Multidrug-resistant Acinetobacter baumannii moving toward extensively drug-resistant over fifteen years in South of Brazil.</title>
        <authorList>
            <person name="Fedrigo N.H."/>
            <person name="Cerdeira L."/>
            <person name="Fuga B."/>
            <person name="Marini P.V.B."/>
            <person name="Shinohara D.R."/>
            <person name="Carrara-Marroni F.E."/>
            <person name="Lincopan N."/>
            <person name="Tognim M.C.B."/>
        </authorList>
    </citation>
    <scope>NUCLEOTIDE SEQUENCE [LARGE SCALE GENOMIC DNA]</scope>
    <source>
        <strain evidence="8 9">Ac576</strain>
    </source>
</reference>
<dbReference type="Pfam" id="PF02384">
    <property type="entry name" value="N6_Mtase"/>
    <property type="match status" value="1"/>
</dbReference>
<evidence type="ECO:0000256" key="5">
    <source>
        <dbReference type="ARBA" id="ARBA00022691"/>
    </source>
</evidence>
<dbReference type="InterPro" id="IPR029063">
    <property type="entry name" value="SAM-dependent_MTases_sf"/>
</dbReference>
<dbReference type="Gene3D" id="1.20.1260.30">
    <property type="match status" value="1"/>
</dbReference>
<comment type="caution">
    <text evidence="8">The sequence shown here is derived from an EMBL/GenBank/DDBJ whole genome shotgun (WGS) entry which is preliminary data.</text>
</comment>
<organism evidence="8 9">
    <name type="scientific">Acinetobacter baumannii</name>
    <dbReference type="NCBI Taxonomy" id="470"/>
    <lineage>
        <taxon>Bacteria</taxon>
        <taxon>Pseudomonadati</taxon>
        <taxon>Pseudomonadota</taxon>
        <taxon>Gammaproteobacteria</taxon>
        <taxon>Moraxellales</taxon>
        <taxon>Moraxellaceae</taxon>
        <taxon>Acinetobacter</taxon>
        <taxon>Acinetobacter calcoaceticus/baumannii complex</taxon>
    </lineage>
</organism>
<evidence type="ECO:0000256" key="6">
    <source>
        <dbReference type="ARBA" id="ARBA00022747"/>
    </source>
</evidence>
<dbReference type="InterPro" id="IPR022749">
    <property type="entry name" value="D12N6_MeTrfase_N"/>
</dbReference>